<accession>A0A2P2MIE3</accession>
<proteinExistence type="predicted"/>
<organism evidence="1">
    <name type="scientific">Rhizophora mucronata</name>
    <name type="common">Asiatic mangrove</name>
    <dbReference type="NCBI Taxonomy" id="61149"/>
    <lineage>
        <taxon>Eukaryota</taxon>
        <taxon>Viridiplantae</taxon>
        <taxon>Streptophyta</taxon>
        <taxon>Embryophyta</taxon>
        <taxon>Tracheophyta</taxon>
        <taxon>Spermatophyta</taxon>
        <taxon>Magnoliopsida</taxon>
        <taxon>eudicotyledons</taxon>
        <taxon>Gunneridae</taxon>
        <taxon>Pentapetalae</taxon>
        <taxon>rosids</taxon>
        <taxon>fabids</taxon>
        <taxon>Malpighiales</taxon>
        <taxon>Rhizophoraceae</taxon>
        <taxon>Rhizophora</taxon>
    </lineage>
</organism>
<protein>
    <submittedName>
        <fullName evidence="1">Uncharacterized protein</fullName>
    </submittedName>
</protein>
<dbReference type="EMBL" id="GGEC01049463">
    <property type="protein sequence ID" value="MBX29947.1"/>
    <property type="molecule type" value="Transcribed_RNA"/>
</dbReference>
<name>A0A2P2MIE3_RHIMU</name>
<sequence length="12" mass="1413">MARGVHYHLELS</sequence>
<evidence type="ECO:0000313" key="1">
    <source>
        <dbReference type="EMBL" id="MBX29947.1"/>
    </source>
</evidence>
<reference evidence="1" key="1">
    <citation type="submission" date="2018-02" db="EMBL/GenBank/DDBJ databases">
        <title>Rhizophora mucronata_Transcriptome.</title>
        <authorList>
            <person name="Meera S.P."/>
            <person name="Sreeshan A."/>
            <person name="Augustine A."/>
        </authorList>
    </citation>
    <scope>NUCLEOTIDE SEQUENCE</scope>
    <source>
        <tissue evidence="1">Leaf</tissue>
    </source>
</reference>